<feature type="domain" description="DUF6705" evidence="1">
    <location>
        <begin position="2"/>
        <end position="157"/>
    </location>
</feature>
<sequence length="157" mass="18246">MLNKFLGTWKYEDASNNLVFEITFSKLINQEQIFDNYADELSAQFKLIINGIEQYNTYTTICEDCFIPGGFNSYEEGFENDEFIYTESNVNMYIASFAEPNIEDDVLASDLKLEYQFSLGSPAQLIWTNKVSEVLDYITNIRVNNYQLPMNMVLIKQ</sequence>
<evidence type="ECO:0000313" key="3">
    <source>
        <dbReference type="Proteomes" id="UP000284892"/>
    </source>
</evidence>
<dbReference type="AlphaFoldDB" id="A0A420DGN6"/>
<dbReference type="Proteomes" id="UP000284892">
    <property type="component" value="Unassembled WGS sequence"/>
</dbReference>
<reference evidence="2 3" key="1">
    <citation type="submission" date="2018-09" db="EMBL/GenBank/DDBJ databases">
        <title>Genomic Encyclopedia of Archaeal and Bacterial Type Strains, Phase II (KMG-II): from individual species to whole genera.</title>
        <authorList>
            <person name="Goeker M."/>
        </authorList>
    </citation>
    <scope>NUCLEOTIDE SEQUENCE [LARGE SCALE GENOMIC DNA]</scope>
    <source>
        <strain evidence="2 3">DSM 26283</strain>
    </source>
</reference>
<dbReference type="InterPro" id="IPR046551">
    <property type="entry name" value="DUF6705"/>
</dbReference>
<evidence type="ECO:0000313" key="2">
    <source>
        <dbReference type="EMBL" id="RKE92240.1"/>
    </source>
</evidence>
<evidence type="ECO:0000259" key="1">
    <source>
        <dbReference type="Pfam" id="PF20448"/>
    </source>
</evidence>
<protein>
    <recommendedName>
        <fullName evidence="1">DUF6705 domain-containing protein</fullName>
    </recommendedName>
</protein>
<comment type="caution">
    <text evidence="2">The sequence shown here is derived from an EMBL/GenBank/DDBJ whole genome shotgun (WGS) entry which is preliminary data.</text>
</comment>
<dbReference type="Pfam" id="PF20448">
    <property type="entry name" value="DUF6705"/>
    <property type="match status" value="1"/>
</dbReference>
<organism evidence="2 3">
    <name type="scientific">Ichthyenterobacterium magnum</name>
    <dbReference type="NCBI Taxonomy" id="1230530"/>
    <lineage>
        <taxon>Bacteria</taxon>
        <taxon>Pseudomonadati</taxon>
        <taxon>Bacteroidota</taxon>
        <taxon>Flavobacteriia</taxon>
        <taxon>Flavobacteriales</taxon>
        <taxon>Flavobacteriaceae</taxon>
        <taxon>Ichthyenterobacterium</taxon>
    </lineage>
</organism>
<accession>A0A420DGN6</accession>
<proteinExistence type="predicted"/>
<name>A0A420DGN6_9FLAO</name>
<keyword evidence="3" id="KW-1185">Reference proteome</keyword>
<gene>
    <name evidence="2" type="ORF">BXY80_2158</name>
</gene>
<dbReference type="OrthoDB" id="1261237at2"/>
<dbReference type="EMBL" id="RAQJ01000004">
    <property type="protein sequence ID" value="RKE92240.1"/>
    <property type="molecule type" value="Genomic_DNA"/>
</dbReference>